<name>A0AAD0PAG5_9LACO</name>
<dbReference type="InterPro" id="IPR041698">
    <property type="entry name" value="Methyltransf_25"/>
</dbReference>
<dbReference type="AlphaFoldDB" id="A0AAD0PAG5"/>
<accession>A0AAD0PAG5</accession>
<dbReference type="SUPFAM" id="SSF53335">
    <property type="entry name" value="S-adenosyl-L-methionine-dependent methyltransferases"/>
    <property type="match status" value="1"/>
</dbReference>
<evidence type="ECO:0000313" key="4">
    <source>
        <dbReference type="Proteomes" id="UP000250143"/>
    </source>
</evidence>
<sequence length="151" mass="17116">MQSDPVAISSQMSNIVNFFDDTYLTIYSELLNVELNDQLNFLKLNYLCNLNSDSKILDLCCGNGRHLCLLNNKYLVDGIDINSYNISKAKANMPQNAHGKLYTADATTFKQTYKYDFIYCLENSIGYLSDSETLTLFMNISNNLLSKLCSL</sequence>
<dbReference type="Proteomes" id="UP000250153">
    <property type="component" value="Chromosome"/>
</dbReference>
<evidence type="ECO:0000259" key="1">
    <source>
        <dbReference type="Pfam" id="PF13649"/>
    </source>
</evidence>
<evidence type="ECO:0000313" key="5">
    <source>
        <dbReference type="Proteomes" id="UP000250153"/>
    </source>
</evidence>
<dbReference type="CDD" id="cd02440">
    <property type="entry name" value="AdoMet_MTases"/>
    <property type="match status" value="1"/>
</dbReference>
<dbReference type="GeneID" id="48466983"/>
<dbReference type="EMBL" id="CP023566">
    <property type="protein sequence ID" value="AWZ39731.1"/>
    <property type="molecule type" value="Genomic_DNA"/>
</dbReference>
<protein>
    <recommendedName>
        <fullName evidence="1">Methyltransferase domain-containing protein</fullName>
    </recommendedName>
</protein>
<proteinExistence type="predicted"/>
<evidence type="ECO:0000313" key="3">
    <source>
        <dbReference type="EMBL" id="AWZ39731.1"/>
    </source>
</evidence>
<keyword evidence="4" id="KW-1185">Reference proteome</keyword>
<dbReference type="Pfam" id="PF13649">
    <property type="entry name" value="Methyltransf_25"/>
    <property type="match status" value="1"/>
</dbReference>
<dbReference type="InterPro" id="IPR029063">
    <property type="entry name" value="SAM-dependent_MTases_sf"/>
</dbReference>
<dbReference type="RefSeq" id="WP_112193374.1">
    <property type="nucleotide sequence ID" value="NZ_CP023565.1"/>
</dbReference>
<reference evidence="4 5" key="1">
    <citation type="submission" date="2017-09" db="EMBL/GenBank/DDBJ databases">
        <title>Predominant Lactobacillus spp. isolated from feces of mice subjected to short-term calorie restriction.</title>
        <authorList>
            <person name="Zhang C."/>
            <person name="Zhao L."/>
            <person name="Pan F."/>
        </authorList>
    </citation>
    <scope>NUCLEOTIDE SEQUENCE [LARGE SCALE GENOMIC DNA]</scope>
    <source>
        <strain evidence="3 4">CR141</strain>
        <strain evidence="2 5">CR147</strain>
    </source>
</reference>
<feature type="domain" description="Methyltransferase" evidence="1">
    <location>
        <begin position="56"/>
        <end position="142"/>
    </location>
</feature>
<dbReference type="KEGG" id="lmur:CPS94_07490"/>
<dbReference type="EMBL" id="CP023565">
    <property type="protein sequence ID" value="AWZ38766.1"/>
    <property type="molecule type" value="Genomic_DNA"/>
</dbReference>
<evidence type="ECO:0000313" key="2">
    <source>
        <dbReference type="EMBL" id="AWZ38766.1"/>
    </source>
</evidence>
<gene>
    <name evidence="3" type="ORF">CPQ89_01100</name>
    <name evidence="2" type="ORF">CPS94_07490</name>
</gene>
<dbReference type="Gene3D" id="3.40.50.150">
    <property type="entry name" value="Vaccinia Virus protein VP39"/>
    <property type="match status" value="1"/>
</dbReference>
<dbReference type="Proteomes" id="UP000250143">
    <property type="component" value="Chromosome"/>
</dbReference>
<organism evidence="2 5">
    <name type="scientific">Ligilactobacillus murinus</name>
    <dbReference type="NCBI Taxonomy" id="1622"/>
    <lineage>
        <taxon>Bacteria</taxon>
        <taxon>Bacillati</taxon>
        <taxon>Bacillota</taxon>
        <taxon>Bacilli</taxon>
        <taxon>Lactobacillales</taxon>
        <taxon>Lactobacillaceae</taxon>
        <taxon>Ligilactobacillus</taxon>
    </lineage>
</organism>